<proteinExistence type="predicted"/>
<dbReference type="EMBL" id="GL876966">
    <property type="protein sequence ID" value="KLU82457.1"/>
    <property type="molecule type" value="Genomic_DNA"/>
</dbReference>
<evidence type="ECO:0000313" key="1">
    <source>
        <dbReference type="EMBL" id="KLU82457.1"/>
    </source>
</evidence>
<dbReference type="VEuPathDB" id="FungiDB:MAPG_01529"/>
<protein>
    <submittedName>
        <fullName evidence="1 2">Uncharacterized protein</fullName>
    </submittedName>
</protein>
<keyword evidence="3" id="KW-1185">Reference proteome</keyword>
<dbReference type="AlphaFoldDB" id="A0A0C4DNY0"/>
<dbReference type="Proteomes" id="UP000011715">
    <property type="component" value="Unassembled WGS sequence"/>
</dbReference>
<evidence type="ECO:0000313" key="3">
    <source>
        <dbReference type="Proteomes" id="UP000011715"/>
    </source>
</evidence>
<dbReference type="EnsemblFungi" id="MAPG_01529T0">
    <property type="protein sequence ID" value="MAPG_01529T0"/>
    <property type="gene ID" value="MAPG_01529"/>
</dbReference>
<accession>A0A0C4DNY0</accession>
<reference evidence="1" key="1">
    <citation type="submission" date="2010-05" db="EMBL/GenBank/DDBJ databases">
        <title>The Genome Sequence of Magnaporthe poae strain ATCC 64411.</title>
        <authorList>
            <consortium name="The Broad Institute Genome Sequencing Platform"/>
            <consortium name="Broad Institute Genome Sequencing Center for Infectious Disease"/>
            <person name="Ma L.-J."/>
            <person name="Dead R."/>
            <person name="Young S."/>
            <person name="Zeng Q."/>
            <person name="Koehrsen M."/>
            <person name="Alvarado L."/>
            <person name="Berlin A."/>
            <person name="Chapman S.B."/>
            <person name="Chen Z."/>
            <person name="Freedman E."/>
            <person name="Gellesch M."/>
            <person name="Goldberg J."/>
            <person name="Griggs A."/>
            <person name="Gujja S."/>
            <person name="Heilman E.R."/>
            <person name="Heiman D."/>
            <person name="Hepburn T."/>
            <person name="Howarth C."/>
            <person name="Jen D."/>
            <person name="Larson L."/>
            <person name="Mehta T."/>
            <person name="Neiman D."/>
            <person name="Pearson M."/>
            <person name="Roberts A."/>
            <person name="Saif S."/>
            <person name="Shea T."/>
            <person name="Shenoy N."/>
            <person name="Sisk P."/>
            <person name="Stolte C."/>
            <person name="Sykes S."/>
            <person name="Walk T."/>
            <person name="White J."/>
            <person name="Yandava C."/>
            <person name="Haas B."/>
            <person name="Nusbaum C."/>
            <person name="Birren B."/>
        </authorList>
    </citation>
    <scope>NUCLEOTIDE SEQUENCE</scope>
    <source>
        <strain evidence="1">ATCC 64411</strain>
    </source>
</reference>
<gene>
    <name evidence="1" type="ORF">MAPG_01529</name>
</gene>
<reference evidence="3" key="2">
    <citation type="submission" date="2010-05" db="EMBL/GenBank/DDBJ databases">
        <title>The genome sequence of Magnaporthe poae strain ATCC 64411.</title>
        <authorList>
            <person name="Ma L.-J."/>
            <person name="Dead R."/>
            <person name="Young S."/>
            <person name="Zeng Q."/>
            <person name="Koehrsen M."/>
            <person name="Alvarado L."/>
            <person name="Berlin A."/>
            <person name="Chapman S.B."/>
            <person name="Chen Z."/>
            <person name="Freedman E."/>
            <person name="Gellesch M."/>
            <person name="Goldberg J."/>
            <person name="Griggs A."/>
            <person name="Gujja S."/>
            <person name="Heilman E.R."/>
            <person name="Heiman D."/>
            <person name="Hepburn T."/>
            <person name="Howarth C."/>
            <person name="Jen D."/>
            <person name="Larson L."/>
            <person name="Mehta T."/>
            <person name="Neiman D."/>
            <person name="Pearson M."/>
            <person name="Roberts A."/>
            <person name="Saif S."/>
            <person name="Shea T."/>
            <person name="Shenoy N."/>
            <person name="Sisk P."/>
            <person name="Stolte C."/>
            <person name="Sykes S."/>
            <person name="Walk T."/>
            <person name="White J."/>
            <person name="Yandava C."/>
            <person name="Haas B."/>
            <person name="Nusbaum C."/>
            <person name="Birren B."/>
        </authorList>
    </citation>
    <scope>NUCLEOTIDE SEQUENCE [LARGE SCALE GENOMIC DNA]</scope>
    <source>
        <strain evidence="3">ATCC 64411 / 73-15</strain>
    </source>
</reference>
<reference evidence="2" key="4">
    <citation type="journal article" date="2015" name="G3 (Bethesda)">
        <title>Genome sequences of three phytopathogenic species of the Magnaporthaceae family of fungi.</title>
        <authorList>
            <person name="Okagaki L.H."/>
            <person name="Nunes C.C."/>
            <person name="Sailsbery J."/>
            <person name="Clay B."/>
            <person name="Brown D."/>
            <person name="John T."/>
            <person name="Oh Y."/>
            <person name="Young N."/>
            <person name="Fitzgerald M."/>
            <person name="Haas B.J."/>
            <person name="Zeng Q."/>
            <person name="Young S."/>
            <person name="Adiconis X."/>
            <person name="Fan L."/>
            <person name="Levin J.Z."/>
            <person name="Mitchell T.K."/>
            <person name="Okubara P.A."/>
            <person name="Farman M.L."/>
            <person name="Kohn L.M."/>
            <person name="Birren B."/>
            <person name="Ma L.-J."/>
            <person name="Dean R.A."/>
        </authorList>
    </citation>
    <scope>NUCLEOTIDE SEQUENCE</scope>
    <source>
        <strain evidence="2">ATCC 64411 / 73-15</strain>
    </source>
</reference>
<reference evidence="2" key="5">
    <citation type="submission" date="2015-06" db="UniProtKB">
        <authorList>
            <consortium name="EnsemblFungi"/>
        </authorList>
    </citation>
    <scope>IDENTIFICATION</scope>
    <source>
        <strain evidence="2">ATCC 64411</strain>
    </source>
</reference>
<dbReference type="EMBL" id="ADBL01000368">
    <property type="status" value="NOT_ANNOTATED_CDS"/>
    <property type="molecule type" value="Genomic_DNA"/>
</dbReference>
<name>A0A0C4DNY0_MAGP6</name>
<reference evidence="1" key="3">
    <citation type="submission" date="2011-03" db="EMBL/GenBank/DDBJ databases">
        <title>Annotation of Magnaporthe poae ATCC 64411.</title>
        <authorList>
            <person name="Ma L.-J."/>
            <person name="Dead R."/>
            <person name="Young S.K."/>
            <person name="Zeng Q."/>
            <person name="Gargeya S."/>
            <person name="Fitzgerald M."/>
            <person name="Haas B."/>
            <person name="Abouelleil A."/>
            <person name="Alvarado L."/>
            <person name="Arachchi H.M."/>
            <person name="Berlin A."/>
            <person name="Brown A."/>
            <person name="Chapman S.B."/>
            <person name="Chen Z."/>
            <person name="Dunbar C."/>
            <person name="Freedman E."/>
            <person name="Gearin G."/>
            <person name="Gellesch M."/>
            <person name="Goldberg J."/>
            <person name="Griggs A."/>
            <person name="Gujja S."/>
            <person name="Heiman D."/>
            <person name="Howarth C."/>
            <person name="Larson L."/>
            <person name="Lui A."/>
            <person name="MacDonald P.J.P."/>
            <person name="Mehta T."/>
            <person name="Montmayeur A."/>
            <person name="Murphy C."/>
            <person name="Neiman D."/>
            <person name="Pearson M."/>
            <person name="Priest M."/>
            <person name="Roberts A."/>
            <person name="Saif S."/>
            <person name="Shea T."/>
            <person name="Shenoy N."/>
            <person name="Sisk P."/>
            <person name="Stolte C."/>
            <person name="Sykes S."/>
            <person name="Yandava C."/>
            <person name="Wortman J."/>
            <person name="Nusbaum C."/>
            <person name="Birren B."/>
        </authorList>
    </citation>
    <scope>NUCLEOTIDE SEQUENCE</scope>
    <source>
        <strain evidence="1">ATCC 64411</strain>
    </source>
</reference>
<organism evidence="2 3">
    <name type="scientific">Magnaporthiopsis poae (strain ATCC 64411 / 73-15)</name>
    <name type="common">Kentucky bluegrass fungus</name>
    <name type="synonym">Magnaporthe poae</name>
    <dbReference type="NCBI Taxonomy" id="644358"/>
    <lineage>
        <taxon>Eukaryota</taxon>
        <taxon>Fungi</taxon>
        <taxon>Dikarya</taxon>
        <taxon>Ascomycota</taxon>
        <taxon>Pezizomycotina</taxon>
        <taxon>Sordariomycetes</taxon>
        <taxon>Sordariomycetidae</taxon>
        <taxon>Magnaporthales</taxon>
        <taxon>Magnaporthaceae</taxon>
        <taxon>Magnaporthiopsis</taxon>
    </lineage>
</organism>
<evidence type="ECO:0000313" key="2">
    <source>
        <dbReference type="EnsemblFungi" id="MAPG_01529T0"/>
    </source>
</evidence>
<sequence length="189" mass="20968">MPQQNSILALHRFGGGGEATNKREVGGAKKCFQISFSVLLCRIRIPRRWLSPTTLRSPKNRKSKNICCPGKEAQAQEIFKAQIREGYSAVIDRVMGTSQASKPRETVESRRLSGSIYTGALQRYRALAGLGRCILYKYSKSMQPLLLQSISCGHPLTDPSGGYNFYVKLYYSLEDLGKTFSGAPAINQL</sequence>